<comment type="caution">
    <text evidence="1">The sequence shown here is derived from an EMBL/GenBank/DDBJ whole genome shotgun (WGS) entry which is preliminary data.</text>
</comment>
<keyword evidence="2" id="KW-1185">Reference proteome</keyword>
<organism evidence="1 2">
    <name type="scientific">Actinomadura macrotermitis</name>
    <dbReference type="NCBI Taxonomy" id="2585200"/>
    <lineage>
        <taxon>Bacteria</taxon>
        <taxon>Bacillati</taxon>
        <taxon>Actinomycetota</taxon>
        <taxon>Actinomycetes</taxon>
        <taxon>Streptosporangiales</taxon>
        <taxon>Thermomonosporaceae</taxon>
        <taxon>Actinomadura</taxon>
    </lineage>
</organism>
<dbReference type="AlphaFoldDB" id="A0A7K0BPA6"/>
<gene>
    <name evidence="1" type="primary">dpgB</name>
    <name evidence="1" type="ORF">ACRB68_10650</name>
</gene>
<dbReference type="GO" id="GO:0004300">
    <property type="term" value="F:enoyl-CoA hydratase activity"/>
    <property type="evidence" value="ECO:0007669"/>
    <property type="project" value="UniProtKB-EC"/>
</dbReference>
<sequence length="219" mass="22663">MAGRPAVSRIELTIDGTGPLTAEAVAEVTTLCDRAEDGPGPGLVVVRLHGAPRAPRPAGLAVGLVGKWERALRRLERLERPTVATVAGDIGGTALDALFATDLRIAAPSARLLFTGPDGSVWPGMAVHRIAQQSGPAAARRAVLFGMPLTAGEALRLGLVDEVRDDPARAVAALAGSVPAGEPWILRRLLSDAVTMSFEDALGPHLAACDRALRRGAAT</sequence>
<dbReference type="Pfam" id="PF00378">
    <property type="entry name" value="ECH_1"/>
    <property type="match status" value="1"/>
</dbReference>
<dbReference type="PANTHER" id="PTHR11941:SF54">
    <property type="entry name" value="ENOYL-COA HYDRATASE, MITOCHONDRIAL"/>
    <property type="match status" value="1"/>
</dbReference>
<dbReference type="Gene3D" id="3.90.226.10">
    <property type="entry name" value="2-enoyl-CoA Hydratase, Chain A, domain 1"/>
    <property type="match status" value="1"/>
</dbReference>
<evidence type="ECO:0000313" key="2">
    <source>
        <dbReference type="Proteomes" id="UP000487268"/>
    </source>
</evidence>
<dbReference type="NCBIfam" id="NF042431">
    <property type="entry name" value="EnCoAhydt_DpgB"/>
    <property type="match status" value="1"/>
</dbReference>
<name>A0A7K0BPA6_9ACTN</name>
<dbReference type="Proteomes" id="UP000487268">
    <property type="component" value="Unassembled WGS sequence"/>
</dbReference>
<evidence type="ECO:0000313" key="1">
    <source>
        <dbReference type="EMBL" id="MQY03030.1"/>
    </source>
</evidence>
<dbReference type="InterPro" id="IPR053545">
    <property type="entry name" value="Enoyl-CoA_hydratase-like"/>
</dbReference>
<protein>
    <submittedName>
        <fullName evidence="1">Enoyl-CoA-hydratase</fullName>
        <ecNumber evidence="1">4.2.1.17</ecNumber>
    </submittedName>
</protein>
<proteinExistence type="predicted"/>
<accession>A0A7K0BPA6</accession>
<dbReference type="CDD" id="cd06558">
    <property type="entry name" value="crotonase-like"/>
    <property type="match status" value="1"/>
</dbReference>
<reference evidence="1 2" key="1">
    <citation type="submission" date="2019-10" db="EMBL/GenBank/DDBJ databases">
        <title>Actinomadura rubteroloni sp. nov. and Actinomadura macrotermitis sp. nov., isolated from the gut of fungus growing-termite Macrotermes natalensis.</title>
        <authorList>
            <person name="Benndorf R."/>
            <person name="Martin K."/>
            <person name="Kuefner M."/>
            <person name="De Beer W."/>
            <person name="Kaster A.-K."/>
            <person name="Vollmers J."/>
            <person name="Poulsen M."/>
            <person name="Beemelmanns C."/>
        </authorList>
    </citation>
    <scope>NUCLEOTIDE SEQUENCE [LARGE SCALE GENOMIC DNA]</scope>
    <source>
        <strain evidence="1 2">RB68</strain>
    </source>
</reference>
<dbReference type="PANTHER" id="PTHR11941">
    <property type="entry name" value="ENOYL-COA HYDRATASE-RELATED"/>
    <property type="match status" value="1"/>
</dbReference>
<dbReference type="InterPro" id="IPR001753">
    <property type="entry name" value="Enoyl-CoA_hydra/iso"/>
</dbReference>
<dbReference type="InterPro" id="IPR029045">
    <property type="entry name" value="ClpP/crotonase-like_dom_sf"/>
</dbReference>
<dbReference type="GO" id="GO:0006635">
    <property type="term" value="P:fatty acid beta-oxidation"/>
    <property type="evidence" value="ECO:0007669"/>
    <property type="project" value="TreeGrafter"/>
</dbReference>
<dbReference type="RefSeq" id="WP_328593784.1">
    <property type="nucleotide sequence ID" value="NZ_WEGH01000001.1"/>
</dbReference>
<keyword evidence="1" id="KW-0456">Lyase</keyword>
<dbReference type="SUPFAM" id="SSF52096">
    <property type="entry name" value="ClpP/crotonase"/>
    <property type="match status" value="1"/>
</dbReference>
<dbReference type="EMBL" id="WEGH01000001">
    <property type="protein sequence ID" value="MQY03030.1"/>
    <property type="molecule type" value="Genomic_DNA"/>
</dbReference>
<dbReference type="EC" id="4.2.1.17" evidence="1"/>